<dbReference type="GO" id="GO:0008757">
    <property type="term" value="F:S-adenosylmethionine-dependent methyltransferase activity"/>
    <property type="evidence" value="ECO:0007669"/>
    <property type="project" value="InterPro"/>
</dbReference>
<feature type="domain" description="Methyltransferase type 11" evidence="1">
    <location>
        <begin position="40"/>
        <end position="132"/>
    </location>
</feature>
<dbReference type="Proteomes" id="UP000562254">
    <property type="component" value="Unassembled WGS sequence"/>
</dbReference>
<evidence type="ECO:0000259" key="1">
    <source>
        <dbReference type="Pfam" id="PF08241"/>
    </source>
</evidence>
<sequence length="265" mass="27869">MSGYVATLPEAYERSMGRWSRLLAARLLDVLDLPRGAAVLDAGCGTGALAEAVAARDPAARITGVDVSEPFLAAARARVPGATFRQGDLVRLAEPDAAHDAAISLLVLQFVADRTAAVAEMARVTRPGGLVAAAMWDFVGGFPFLRAFADGIAATEPDGEAFRARYLGDSVGSPGRLSALLEGAGLEGVAERDLAIRQDFADFDDLWQPWLTGQGIAGAYIAALDEARRARVEALTRRAYLAGAPDGPRSFVAVARLATGRVPRH</sequence>
<keyword evidence="3" id="KW-1185">Reference proteome</keyword>
<dbReference type="InterPro" id="IPR013216">
    <property type="entry name" value="Methyltransf_11"/>
</dbReference>
<accession>A0A840XIZ5</accession>
<dbReference type="PANTHER" id="PTHR43591">
    <property type="entry name" value="METHYLTRANSFERASE"/>
    <property type="match status" value="1"/>
</dbReference>
<dbReference type="Gene3D" id="3.40.50.150">
    <property type="entry name" value="Vaccinia Virus protein VP39"/>
    <property type="match status" value="1"/>
</dbReference>
<keyword evidence="2" id="KW-0489">Methyltransferase</keyword>
<dbReference type="CDD" id="cd02440">
    <property type="entry name" value="AdoMet_MTases"/>
    <property type="match status" value="1"/>
</dbReference>
<dbReference type="RefSeq" id="WP_184481033.1">
    <property type="nucleotide sequence ID" value="NZ_JAAEDJ010000095.1"/>
</dbReference>
<gene>
    <name evidence="2" type="ORF">FHS88_000548</name>
</gene>
<evidence type="ECO:0000313" key="3">
    <source>
        <dbReference type="Proteomes" id="UP000562254"/>
    </source>
</evidence>
<reference evidence="2 3" key="1">
    <citation type="submission" date="2020-08" db="EMBL/GenBank/DDBJ databases">
        <title>Genomic Encyclopedia of Type Strains, Phase IV (KMG-IV): sequencing the most valuable type-strain genomes for metagenomic binning, comparative biology and taxonomic classification.</title>
        <authorList>
            <person name="Goeker M."/>
        </authorList>
    </citation>
    <scope>NUCLEOTIDE SEQUENCE [LARGE SCALE GENOMIC DNA]</scope>
    <source>
        <strain evidence="2 3">DSM 25895</strain>
    </source>
</reference>
<dbReference type="AlphaFoldDB" id="A0A840XIZ5"/>
<dbReference type="EMBL" id="JACIJE010000001">
    <property type="protein sequence ID" value="MBB5688438.1"/>
    <property type="molecule type" value="Genomic_DNA"/>
</dbReference>
<dbReference type="SUPFAM" id="SSF53335">
    <property type="entry name" value="S-adenosyl-L-methionine-dependent methyltransferases"/>
    <property type="match status" value="1"/>
</dbReference>
<organism evidence="2 3">
    <name type="scientific">Neoroseomonas alkaliterrae</name>
    <dbReference type="NCBI Taxonomy" id="1452450"/>
    <lineage>
        <taxon>Bacteria</taxon>
        <taxon>Pseudomonadati</taxon>
        <taxon>Pseudomonadota</taxon>
        <taxon>Alphaproteobacteria</taxon>
        <taxon>Acetobacterales</taxon>
        <taxon>Acetobacteraceae</taxon>
        <taxon>Neoroseomonas</taxon>
    </lineage>
</organism>
<protein>
    <submittedName>
        <fullName evidence="2">Trans-aconitate methyltransferase</fullName>
    </submittedName>
</protein>
<dbReference type="GO" id="GO:0032259">
    <property type="term" value="P:methylation"/>
    <property type="evidence" value="ECO:0007669"/>
    <property type="project" value="UniProtKB-KW"/>
</dbReference>
<comment type="caution">
    <text evidence="2">The sequence shown here is derived from an EMBL/GenBank/DDBJ whole genome shotgun (WGS) entry which is preliminary data.</text>
</comment>
<dbReference type="Pfam" id="PF08241">
    <property type="entry name" value="Methyltransf_11"/>
    <property type="match status" value="1"/>
</dbReference>
<name>A0A840XIZ5_9PROT</name>
<dbReference type="InterPro" id="IPR029063">
    <property type="entry name" value="SAM-dependent_MTases_sf"/>
</dbReference>
<keyword evidence="2" id="KW-0808">Transferase</keyword>
<proteinExistence type="predicted"/>
<evidence type="ECO:0000313" key="2">
    <source>
        <dbReference type="EMBL" id="MBB5688438.1"/>
    </source>
</evidence>